<dbReference type="EMBL" id="GL732768">
    <property type="protein sequence ID" value="EFX65031.1"/>
    <property type="molecule type" value="Genomic_DNA"/>
</dbReference>
<dbReference type="Proteomes" id="UP000000305">
    <property type="component" value="Unassembled WGS sequence"/>
</dbReference>
<evidence type="ECO:0000256" key="1">
    <source>
        <dbReference type="SAM" id="Coils"/>
    </source>
</evidence>
<evidence type="ECO:0000313" key="3">
    <source>
        <dbReference type="Proteomes" id="UP000000305"/>
    </source>
</evidence>
<reference evidence="2 3" key="1">
    <citation type="journal article" date="2011" name="Science">
        <title>The ecoresponsive genome of Daphnia pulex.</title>
        <authorList>
            <person name="Colbourne J.K."/>
            <person name="Pfrender M.E."/>
            <person name="Gilbert D."/>
            <person name="Thomas W.K."/>
            <person name="Tucker A."/>
            <person name="Oakley T.H."/>
            <person name="Tokishita S."/>
            <person name="Aerts A."/>
            <person name="Arnold G.J."/>
            <person name="Basu M.K."/>
            <person name="Bauer D.J."/>
            <person name="Caceres C.E."/>
            <person name="Carmel L."/>
            <person name="Casola C."/>
            <person name="Choi J.H."/>
            <person name="Detter J.C."/>
            <person name="Dong Q."/>
            <person name="Dusheyko S."/>
            <person name="Eads B.D."/>
            <person name="Frohlich T."/>
            <person name="Geiler-Samerotte K.A."/>
            <person name="Gerlach D."/>
            <person name="Hatcher P."/>
            <person name="Jogdeo S."/>
            <person name="Krijgsveld J."/>
            <person name="Kriventseva E.V."/>
            <person name="Kultz D."/>
            <person name="Laforsch C."/>
            <person name="Lindquist E."/>
            <person name="Lopez J."/>
            <person name="Manak J.R."/>
            <person name="Muller J."/>
            <person name="Pangilinan J."/>
            <person name="Patwardhan R.P."/>
            <person name="Pitluck S."/>
            <person name="Pritham E.J."/>
            <person name="Rechtsteiner A."/>
            <person name="Rho M."/>
            <person name="Rogozin I.B."/>
            <person name="Sakarya O."/>
            <person name="Salamov A."/>
            <person name="Schaack S."/>
            <person name="Shapiro H."/>
            <person name="Shiga Y."/>
            <person name="Skalitzky C."/>
            <person name="Smith Z."/>
            <person name="Souvorov A."/>
            <person name="Sung W."/>
            <person name="Tang Z."/>
            <person name="Tsuchiya D."/>
            <person name="Tu H."/>
            <person name="Vos H."/>
            <person name="Wang M."/>
            <person name="Wolf Y.I."/>
            <person name="Yamagata H."/>
            <person name="Yamada T."/>
            <person name="Ye Y."/>
            <person name="Shaw J.R."/>
            <person name="Andrews J."/>
            <person name="Crease T.J."/>
            <person name="Tang H."/>
            <person name="Lucas S.M."/>
            <person name="Robertson H.M."/>
            <person name="Bork P."/>
            <person name="Koonin E.V."/>
            <person name="Zdobnov E.M."/>
            <person name="Grigoriev I.V."/>
            <person name="Lynch M."/>
            <person name="Boore J.L."/>
        </authorList>
    </citation>
    <scope>NUCLEOTIDE SEQUENCE [LARGE SCALE GENOMIC DNA]</scope>
</reference>
<dbReference type="AlphaFoldDB" id="E9HTA4"/>
<dbReference type="HOGENOM" id="CLU_1526723_0_0_1"/>
<name>E9HTA4_DAPPU</name>
<proteinExistence type="predicted"/>
<sequence length="176" mass="19658">MSKPKTKTHWTTALRLENELLNSSLSEANKELQFFKLESQTLIQKLNNALGKSTPDVITVNDDGKLNLSELFTTINILTDELLLKLGNNSSPEVPRENDMDSLSEFNPTLISTPSRARHLINEDDETIGIEDTYSIVAPSPNLTFGTPKELNDSSIIPMSQVMVNLMEYTSTDEEN</sequence>
<gene>
    <name evidence="2" type="ORF">DAPPUDRAFT_333597</name>
</gene>
<keyword evidence="1" id="KW-0175">Coiled coil</keyword>
<feature type="coiled-coil region" evidence="1">
    <location>
        <begin position="18"/>
        <end position="45"/>
    </location>
</feature>
<evidence type="ECO:0000313" key="2">
    <source>
        <dbReference type="EMBL" id="EFX65031.1"/>
    </source>
</evidence>
<dbReference type="KEGG" id="dpx:DAPPUDRAFT_333597"/>
<accession>E9HTA4</accession>
<dbReference type="InParanoid" id="E9HTA4"/>
<organism evidence="2 3">
    <name type="scientific">Daphnia pulex</name>
    <name type="common">Water flea</name>
    <dbReference type="NCBI Taxonomy" id="6669"/>
    <lineage>
        <taxon>Eukaryota</taxon>
        <taxon>Metazoa</taxon>
        <taxon>Ecdysozoa</taxon>
        <taxon>Arthropoda</taxon>
        <taxon>Crustacea</taxon>
        <taxon>Branchiopoda</taxon>
        <taxon>Diplostraca</taxon>
        <taxon>Cladocera</taxon>
        <taxon>Anomopoda</taxon>
        <taxon>Daphniidae</taxon>
        <taxon>Daphnia</taxon>
    </lineage>
</organism>
<protein>
    <submittedName>
        <fullName evidence="2">Uncharacterized protein</fullName>
    </submittedName>
</protein>
<keyword evidence="3" id="KW-1185">Reference proteome</keyword>